<dbReference type="EMBL" id="JBHSOJ010000015">
    <property type="protein sequence ID" value="MFC5630392.1"/>
    <property type="molecule type" value="Genomic_DNA"/>
</dbReference>
<proteinExistence type="predicted"/>
<evidence type="ECO:0000313" key="2">
    <source>
        <dbReference type="EMBL" id="MFC5630392.1"/>
    </source>
</evidence>
<evidence type="ECO:0000313" key="3">
    <source>
        <dbReference type="Proteomes" id="UP001596110"/>
    </source>
</evidence>
<feature type="signal peptide" evidence="1">
    <location>
        <begin position="1"/>
        <end position="19"/>
    </location>
</feature>
<organism evidence="2 3">
    <name type="scientific">Streptococcus caledonicus</name>
    <dbReference type="NCBI Taxonomy" id="2614158"/>
    <lineage>
        <taxon>Bacteria</taxon>
        <taxon>Bacillati</taxon>
        <taxon>Bacillota</taxon>
        <taxon>Bacilli</taxon>
        <taxon>Lactobacillales</taxon>
        <taxon>Streptococcaceae</taxon>
        <taxon>Streptococcus</taxon>
    </lineage>
</organism>
<dbReference type="RefSeq" id="WP_156806375.1">
    <property type="nucleotide sequence ID" value="NZ_JBHSOJ010000015.1"/>
</dbReference>
<protein>
    <recommendedName>
        <fullName evidence="4">Lipoprotein</fullName>
    </recommendedName>
</protein>
<name>A0ABW0UCW6_9STRE</name>
<evidence type="ECO:0008006" key="4">
    <source>
        <dbReference type="Google" id="ProtNLM"/>
    </source>
</evidence>
<keyword evidence="3" id="KW-1185">Reference proteome</keyword>
<dbReference type="PROSITE" id="PS51257">
    <property type="entry name" value="PROKAR_LIPOPROTEIN"/>
    <property type="match status" value="1"/>
</dbReference>
<feature type="chain" id="PRO_5046360450" description="Lipoprotein" evidence="1">
    <location>
        <begin position="20"/>
        <end position="189"/>
    </location>
</feature>
<dbReference type="Proteomes" id="UP001596110">
    <property type="component" value="Unassembled WGS sequence"/>
</dbReference>
<evidence type="ECO:0000256" key="1">
    <source>
        <dbReference type="SAM" id="SignalP"/>
    </source>
</evidence>
<comment type="caution">
    <text evidence="2">The sequence shown here is derived from an EMBL/GenBank/DDBJ whole genome shotgun (WGS) entry which is preliminary data.</text>
</comment>
<sequence>MKKVFTLVFTLATVFFLVACSKGKNSKQVSSEQEVTTASETTTITETKETYKKSQEINGGKQDIYIDLTYTGDTYQSLVLRYETIYEGEALANFQAQGREAVEASFNEHLEALIPGISAIKDLKGVDVKSTVDENFAWKLTVSLDPNVVNFEDLATKGDTFAYLAKIEKMPPSQLIAGFSIIGFEKVPQ</sequence>
<accession>A0ABW0UCW6</accession>
<keyword evidence="1" id="KW-0732">Signal</keyword>
<gene>
    <name evidence="2" type="ORF">ACFPQ3_01985</name>
</gene>
<reference evidence="3" key="1">
    <citation type="journal article" date="2019" name="Int. J. Syst. Evol. Microbiol.">
        <title>The Global Catalogue of Microorganisms (GCM) 10K type strain sequencing project: providing services to taxonomists for standard genome sequencing and annotation.</title>
        <authorList>
            <consortium name="The Broad Institute Genomics Platform"/>
            <consortium name="The Broad Institute Genome Sequencing Center for Infectious Disease"/>
            <person name="Wu L."/>
            <person name="Ma J."/>
        </authorList>
    </citation>
    <scope>NUCLEOTIDE SEQUENCE [LARGE SCALE GENOMIC DNA]</scope>
    <source>
        <strain evidence="3">DT43</strain>
    </source>
</reference>